<evidence type="ECO:0000313" key="2">
    <source>
        <dbReference type="Proteomes" id="UP001189429"/>
    </source>
</evidence>
<comment type="caution">
    <text evidence="1">The sequence shown here is derived from an EMBL/GenBank/DDBJ whole genome shotgun (WGS) entry which is preliminary data.</text>
</comment>
<reference evidence="1" key="1">
    <citation type="submission" date="2023-10" db="EMBL/GenBank/DDBJ databases">
        <authorList>
            <person name="Chen Y."/>
            <person name="Shah S."/>
            <person name="Dougan E. K."/>
            <person name="Thang M."/>
            <person name="Chan C."/>
        </authorList>
    </citation>
    <scope>NUCLEOTIDE SEQUENCE [LARGE SCALE GENOMIC DNA]</scope>
</reference>
<sequence>MACYHNMHPAWVSWTSPVLRTEMSRTRMPGEVAYLPARPEADAFYSPGEVAYLPVPVRFGLGAIGDEGQQWRAPPRGGACAAAPSCDGGSTCCPGGETDTDTEAGAKASGHFGGELEGDFVPLYDEGEEYKGEYLCMHELYDGTAFGATPVQRYSYFHFEVYGHRPDLDCTTGWHDIQHITELFKDTKGFVILENKMSRLHMGDLVPYKQVKAAYAQKDQPNSFMNFMKVSFRLA</sequence>
<keyword evidence="2" id="KW-1185">Reference proteome</keyword>
<dbReference type="Proteomes" id="UP001189429">
    <property type="component" value="Unassembled WGS sequence"/>
</dbReference>
<protein>
    <recommendedName>
        <fullName evidence="3">Transmembrane 9 superfamily member</fullName>
    </recommendedName>
</protein>
<evidence type="ECO:0008006" key="3">
    <source>
        <dbReference type="Google" id="ProtNLM"/>
    </source>
</evidence>
<proteinExistence type="predicted"/>
<accession>A0ABN9TJ62</accession>
<evidence type="ECO:0000313" key="1">
    <source>
        <dbReference type="EMBL" id="CAK0845686.1"/>
    </source>
</evidence>
<name>A0ABN9TJ62_9DINO</name>
<gene>
    <name evidence="1" type="ORF">PCOR1329_LOCUS39404</name>
</gene>
<organism evidence="1 2">
    <name type="scientific">Prorocentrum cordatum</name>
    <dbReference type="NCBI Taxonomy" id="2364126"/>
    <lineage>
        <taxon>Eukaryota</taxon>
        <taxon>Sar</taxon>
        <taxon>Alveolata</taxon>
        <taxon>Dinophyceae</taxon>
        <taxon>Prorocentrales</taxon>
        <taxon>Prorocentraceae</taxon>
        <taxon>Prorocentrum</taxon>
    </lineage>
</organism>
<dbReference type="EMBL" id="CAUYUJ010014757">
    <property type="protein sequence ID" value="CAK0845686.1"/>
    <property type="molecule type" value="Genomic_DNA"/>
</dbReference>